<name>A0ABS1VWX8_9ACTN</name>
<evidence type="ECO:0000259" key="3">
    <source>
        <dbReference type="Pfam" id="PF01243"/>
    </source>
</evidence>
<organism evidence="4 5">
    <name type="scientific">Paractinoplanes lichenicola</name>
    <dbReference type="NCBI Taxonomy" id="2802976"/>
    <lineage>
        <taxon>Bacteria</taxon>
        <taxon>Bacillati</taxon>
        <taxon>Actinomycetota</taxon>
        <taxon>Actinomycetes</taxon>
        <taxon>Micromonosporales</taxon>
        <taxon>Micromonosporaceae</taxon>
        <taxon>Paractinoplanes</taxon>
    </lineage>
</organism>
<keyword evidence="5" id="KW-1185">Reference proteome</keyword>
<evidence type="ECO:0000313" key="5">
    <source>
        <dbReference type="Proteomes" id="UP000598996"/>
    </source>
</evidence>
<protein>
    <submittedName>
        <fullName evidence="4">Pyridoxamine 5'-phosphate oxidase family protein</fullName>
    </submittedName>
</protein>
<dbReference type="Proteomes" id="UP000598996">
    <property type="component" value="Unassembled WGS sequence"/>
</dbReference>
<evidence type="ECO:0000313" key="4">
    <source>
        <dbReference type="EMBL" id="MBL7258983.1"/>
    </source>
</evidence>
<reference evidence="4 5" key="1">
    <citation type="submission" date="2021-01" db="EMBL/GenBank/DDBJ databases">
        <title>Actinoplanes sp. nov. LDG1-01 isolated from lichen.</title>
        <authorList>
            <person name="Saeng-In P."/>
            <person name="Phongsopitanun W."/>
            <person name="Kanchanasin P."/>
            <person name="Yuki M."/>
            <person name="Kudo T."/>
            <person name="Ohkuma M."/>
            <person name="Tanasupawat S."/>
        </authorList>
    </citation>
    <scope>NUCLEOTIDE SEQUENCE [LARGE SCALE GENOMIC DNA]</scope>
    <source>
        <strain evidence="4 5">LDG1-01</strain>
    </source>
</reference>
<dbReference type="PANTHER" id="PTHR35176">
    <property type="entry name" value="HEME OXYGENASE HI_0854-RELATED"/>
    <property type="match status" value="1"/>
</dbReference>
<dbReference type="InterPro" id="IPR012349">
    <property type="entry name" value="Split_barrel_FMN-bd"/>
</dbReference>
<dbReference type="Pfam" id="PF01243">
    <property type="entry name" value="PNPOx_N"/>
    <property type="match status" value="1"/>
</dbReference>
<dbReference type="SUPFAM" id="SSF50475">
    <property type="entry name" value="FMN-binding split barrel"/>
    <property type="match status" value="1"/>
</dbReference>
<dbReference type="Gene3D" id="2.30.110.10">
    <property type="entry name" value="Electron Transport, Fmn-binding Protein, Chain A"/>
    <property type="match status" value="1"/>
</dbReference>
<comment type="caution">
    <text evidence="4">The sequence shown here is derived from an EMBL/GenBank/DDBJ whole genome shotgun (WGS) entry which is preliminary data.</text>
</comment>
<feature type="region of interest" description="Disordered" evidence="2">
    <location>
        <begin position="1"/>
        <end position="20"/>
    </location>
</feature>
<evidence type="ECO:0000256" key="2">
    <source>
        <dbReference type="SAM" id="MobiDB-lite"/>
    </source>
</evidence>
<feature type="domain" description="Pyridoxamine 5'-phosphate oxidase N-terminal" evidence="3">
    <location>
        <begin position="25"/>
        <end position="151"/>
    </location>
</feature>
<accession>A0ABS1VWX8</accession>
<proteinExistence type="predicted"/>
<dbReference type="EMBL" id="JAENHO010000010">
    <property type="protein sequence ID" value="MBL7258983.1"/>
    <property type="molecule type" value="Genomic_DNA"/>
</dbReference>
<sequence>MTEPIGEINPGFSTPGAPARPWSDMDAVLTGAQIFWLSTVRADGRPHVTPLPAVWTAGSLHFCTGPLEQKAKNLEANPNVVLTTGTDKQDEGLDVVVEGQAVRVTDGDRLRALAQLWKERLNWDYKVSGEAFTQLDEQHDAYVFGVAPAKVLAFGKGEPYSQTRFRFPTS</sequence>
<dbReference type="InterPro" id="IPR052019">
    <property type="entry name" value="F420H2_bilvrd_red/Heme_oxyg"/>
</dbReference>
<gene>
    <name evidence="4" type="ORF">JKJ07_32185</name>
</gene>
<dbReference type="PANTHER" id="PTHR35176:SF4">
    <property type="entry name" value="PYRIDOXAMINE 5'-PHOSPHATE OXIDASE-RELATED FMN-BINDING"/>
    <property type="match status" value="1"/>
</dbReference>
<keyword evidence="1" id="KW-0560">Oxidoreductase</keyword>
<dbReference type="InterPro" id="IPR011576">
    <property type="entry name" value="Pyridox_Oxase_N"/>
</dbReference>
<evidence type="ECO:0000256" key="1">
    <source>
        <dbReference type="ARBA" id="ARBA00023002"/>
    </source>
</evidence>